<dbReference type="InterPro" id="IPR010572">
    <property type="entry name" value="Tail_dom"/>
</dbReference>
<keyword evidence="1" id="KW-0175">Coiled coil</keyword>
<dbReference type="InterPro" id="IPR008979">
    <property type="entry name" value="Galactose-bd-like_sf"/>
</dbReference>
<protein>
    <submittedName>
        <fullName evidence="4">Phage tail protein</fullName>
    </submittedName>
</protein>
<evidence type="ECO:0000313" key="4">
    <source>
        <dbReference type="EMBL" id="MFC4661753.1"/>
    </source>
</evidence>
<evidence type="ECO:0000259" key="3">
    <source>
        <dbReference type="PROSITE" id="PS51688"/>
    </source>
</evidence>
<gene>
    <name evidence="4" type="ORF">ACFO3P_05925</name>
</gene>
<evidence type="ECO:0000313" key="5">
    <source>
        <dbReference type="Proteomes" id="UP001595988"/>
    </source>
</evidence>
<keyword evidence="5" id="KW-1185">Reference proteome</keyword>
<dbReference type="InterPro" id="IPR013783">
    <property type="entry name" value="Ig-like_fold"/>
</dbReference>
<dbReference type="SUPFAM" id="SSF49785">
    <property type="entry name" value="Galactose-binding domain-like"/>
    <property type="match status" value="1"/>
</dbReference>
<evidence type="ECO:0000256" key="1">
    <source>
        <dbReference type="SAM" id="Coils"/>
    </source>
</evidence>
<proteinExistence type="predicted"/>
<dbReference type="Gene3D" id="2.60.40.10">
    <property type="entry name" value="Immunoglobulins"/>
    <property type="match status" value="1"/>
</dbReference>
<accession>A0ABV9JVM3</accession>
<feature type="coiled-coil region" evidence="1">
    <location>
        <begin position="1564"/>
        <end position="1591"/>
    </location>
</feature>
<dbReference type="Pfam" id="PF06605">
    <property type="entry name" value="Prophage_tail"/>
    <property type="match status" value="1"/>
</dbReference>
<dbReference type="Gene3D" id="1.20.5.2280">
    <property type="match status" value="1"/>
</dbReference>
<dbReference type="Gene3D" id="2.60.120.260">
    <property type="entry name" value="Galactose-binding domain-like"/>
    <property type="match status" value="1"/>
</dbReference>
<dbReference type="SUPFAM" id="SSF49265">
    <property type="entry name" value="Fibronectin type III"/>
    <property type="match status" value="1"/>
</dbReference>
<feature type="domain" description="Peptidase S74" evidence="3">
    <location>
        <begin position="1457"/>
        <end position="1592"/>
    </location>
</feature>
<dbReference type="RefSeq" id="WP_379542279.1">
    <property type="nucleotide sequence ID" value="NZ_JBHSFT010000008.1"/>
</dbReference>
<sequence length="1592" mass="179947">MELFIFSQDEQTLTVISEDTGLIETHYRIEVNSVPTEPFSFTVEADQPTAAHVKQENKVVFRDHEGDWRLMTIKEVDDSNGFDGPTTIAICEPTFLAELNDHIVVERRFIEQTADVALAAAVQGTRWQASVEVELGRATTNFYYIPSTEAIWETIATWGGEFKDTVELDEETNEIKGCYVKIIQRLGTEQGQRFEIDHNTTEIGRTVLSYPKTALYGRGASLETEGGGNTRYIDFGDVEWRTSRGDPVNKPLGQKWVGDPEALDKYGILENGVKRHRDGEFSNQDYEDPEDLLKATWEALQDAKRPEVNYRLSVELFDEKVSLGDTCQAIDRKFARPIEIQARVIAMEYDLMDIEGTTVVEMGQFLDLGDDFNDLNKKIEDIKNNPPKQQITEGSYPDRKPSTPVNLEAYGGMEVIQLYWQYADEMFIKHYEVYGSRTEDFVPDTQHLLWRGDVSAFSYTVGTDEVWYYRVRAVNYHGRPSDWSVQVRAATHRVLTEDIMWGPELAERMRELHRVSDIIGENGVDFDQISQEAKDLINQQARIYTDEEIDLARDGILSDLDDRTDYLDNRIADLNDRADGLVSRADEIDDLLGEHGDRFINVETEINDIEGRISASIEEIERIDDTVTSNSLELEAQANLIKGKLDEITYTRDKEGILESIEQNTLEIEATAEGLQLNADAISKVDGVVEGHSAQLSFLNDEISTKVEESFVRDAIGDIEIGDRNYYLNTSDNHLVLNSPNEFGTARISGITVSDDFLESAKGNQVTISIMAKSSGYEQGSSPWIGIETTYQVDGVTRYLTFQMRLVIDDDNEWKRYSNTISIPSNAENLRKSVTYLIRDIKGHVELKEPTLVIGNKAGSYQLAPEDILSTQENHWTEITQNSRKIDLQAESIVDIEGSISSAQASIEVMSEQITNRVTKTIFDDESDYLRRSIAETRNFAEGIEQTVSSIEIGSNNLIPNSKGDNLDGWRAWGNTGLAIVNGNIRVRKGANTTYGVRTHKFEVESGKQYTLSLDIAANYRVTTLNYMYLMYEDGTGNYRLPDIVMTNAHPDLRRYSVTFTPPKSGEVDLNIATRVTETDYQPEGFLLSKVQIENGNMETPWKPAYEDTDQRMTQAESSITQLDRKIDLKVDVDGIVSEINLMKEGIRLSGALIHLNGLSLIDEAIIQNAHIADGTIERAKLERAIIGTAQIDDLAVTSAKISSVNADKINAATLQAITANMGTLRSGRLLSNNNNMDLNLNTGNLTMRNAHFTLGSGARIDFTSVGNRIQYRDTKDGTVRSAGFGVGKSLQDYPFAYSGTTGAANLDTLSEWYSGAMWHTTRAIADGAANSISGFRFQLRNRAVGWDKGIEFDFNGNPTIRPFAHGTHDIGAPTYRYRRIYVDNVLGWRTVYISNPTANRGFAIDTDHVDGHNPSIYGQYPADNNYNIGRRDRYMTYVYTNSVRANYLHGALQGNSARKFKKNEGTMELADSLEFIRNAKIVTFDWRRDESMKFNKDNPQTIYDRQVGFIIDDLQMQNDYLVKSDEETIKKDNILFMHQHVIQDSLRRLDSIDEELNWQRIEYQYINNEVVKLKKENKALKKRVEQLEESA</sequence>
<name>A0ABV9JVM3_9BACI</name>
<organism evidence="4 5">
    <name type="scientific">Oceanobacillus aidingensis</name>
    <dbReference type="NCBI Taxonomy" id="645964"/>
    <lineage>
        <taxon>Bacteria</taxon>
        <taxon>Bacillati</taxon>
        <taxon>Bacillota</taxon>
        <taxon>Bacilli</taxon>
        <taxon>Bacillales</taxon>
        <taxon>Bacillaceae</taxon>
        <taxon>Oceanobacillus</taxon>
    </lineage>
</organism>
<dbReference type="InterPro" id="IPR030392">
    <property type="entry name" value="S74_ICA"/>
</dbReference>
<evidence type="ECO:0000256" key="2">
    <source>
        <dbReference type="SAM" id="MobiDB-lite"/>
    </source>
</evidence>
<dbReference type="Proteomes" id="UP001595988">
    <property type="component" value="Unassembled WGS sequence"/>
</dbReference>
<reference evidence="5" key="1">
    <citation type="journal article" date="2019" name="Int. J. Syst. Evol. Microbiol.">
        <title>The Global Catalogue of Microorganisms (GCM) 10K type strain sequencing project: providing services to taxonomists for standard genome sequencing and annotation.</title>
        <authorList>
            <consortium name="The Broad Institute Genomics Platform"/>
            <consortium name="The Broad Institute Genome Sequencing Center for Infectious Disease"/>
            <person name="Wu L."/>
            <person name="Ma J."/>
        </authorList>
    </citation>
    <scope>NUCLEOTIDE SEQUENCE [LARGE SCALE GENOMIC DNA]</scope>
    <source>
        <strain evidence="5">CCUG 37257</strain>
    </source>
</reference>
<dbReference type="PROSITE" id="PS51688">
    <property type="entry name" value="ICA"/>
    <property type="match status" value="1"/>
</dbReference>
<feature type="region of interest" description="Disordered" evidence="2">
    <location>
        <begin position="382"/>
        <end position="403"/>
    </location>
</feature>
<comment type="caution">
    <text evidence="4">The sequence shown here is derived from an EMBL/GenBank/DDBJ whole genome shotgun (WGS) entry which is preliminary data.</text>
</comment>
<dbReference type="EMBL" id="JBHSFT010000008">
    <property type="protein sequence ID" value="MFC4661753.1"/>
    <property type="molecule type" value="Genomic_DNA"/>
</dbReference>
<dbReference type="InterPro" id="IPR036116">
    <property type="entry name" value="FN3_sf"/>
</dbReference>